<dbReference type="Proteomes" id="UP000254463">
    <property type="component" value="Unassembled WGS sequence"/>
</dbReference>
<organism evidence="1 2">
    <name type="scientific">Salmonella enterica</name>
    <name type="common">Salmonella choleraesuis</name>
    <dbReference type="NCBI Taxonomy" id="28901"/>
    <lineage>
        <taxon>Bacteria</taxon>
        <taxon>Pseudomonadati</taxon>
        <taxon>Pseudomonadota</taxon>
        <taxon>Gammaproteobacteria</taxon>
        <taxon>Enterobacterales</taxon>
        <taxon>Enterobacteriaceae</taxon>
        <taxon>Salmonella</taxon>
    </lineage>
</organism>
<evidence type="ECO:0000313" key="1">
    <source>
        <dbReference type="EMBL" id="SUF95062.1"/>
    </source>
</evidence>
<dbReference type="EMBL" id="UGWV01000002">
    <property type="protein sequence ID" value="SUF95062.1"/>
    <property type="molecule type" value="Genomic_DNA"/>
</dbReference>
<dbReference type="AlphaFoldDB" id="A0A7D8EPY0"/>
<gene>
    <name evidence="1" type="ORF">NCTC6385_01983</name>
</gene>
<evidence type="ECO:0000313" key="2">
    <source>
        <dbReference type="Proteomes" id="UP000254463"/>
    </source>
</evidence>
<reference evidence="1 2" key="1">
    <citation type="submission" date="2018-06" db="EMBL/GenBank/DDBJ databases">
        <authorList>
            <consortium name="Pathogen Informatics"/>
            <person name="Doyle S."/>
        </authorList>
    </citation>
    <scope>NUCLEOTIDE SEQUENCE [LARGE SCALE GENOMIC DNA]</scope>
    <source>
        <strain evidence="1 2">NCTC6385</strain>
    </source>
</reference>
<name>A0A7D8EPY0_SALER</name>
<accession>A0A7D8EPY0</accession>
<proteinExistence type="predicted"/>
<sequence length="67" mass="7641">MVRAVSPRQISCKKCGWSRYIPQTSDCLIEGFNAFEACPECGNTALNTRFISGAEDMLRSFLNRRHR</sequence>
<protein>
    <submittedName>
        <fullName evidence="1">Uncharacterized protein</fullName>
    </submittedName>
</protein>